<dbReference type="GO" id="GO:0042773">
    <property type="term" value="P:ATP synthesis coupled electron transport"/>
    <property type="evidence" value="ECO:0007669"/>
    <property type="project" value="InterPro"/>
</dbReference>
<feature type="transmembrane region" description="Helical" evidence="10">
    <location>
        <begin position="325"/>
        <end position="346"/>
    </location>
</feature>
<feature type="transmembrane region" description="Helical" evidence="10">
    <location>
        <begin position="9"/>
        <end position="33"/>
    </location>
</feature>
<evidence type="ECO:0000256" key="4">
    <source>
        <dbReference type="ARBA" id="ARBA00021096"/>
    </source>
</evidence>
<keyword evidence="10" id="KW-0520">NAD</keyword>
<evidence type="ECO:0000256" key="5">
    <source>
        <dbReference type="ARBA" id="ARBA00022692"/>
    </source>
</evidence>
<feature type="transmembrane region" description="Helical" evidence="10">
    <location>
        <begin position="472"/>
        <end position="495"/>
    </location>
</feature>
<feature type="domain" description="NADH-Ubiquinone oxidoreductase (complex I) chain 5 N-terminal" evidence="12">
    <location>
        <begin position="49"/>
        <end position="90"/>
    </location>
</feature>
<dbReference type="Pfam" id="PF00662">
    <property type="entry name" value="Proton_antipo_N"/>
    <property type="match status" value="1"/>
</dbReference>
<dbReference type="GO" id="GO:0015990">
    <property type="term" value="P:electron transport coupled proton transport"/>
    <property type="evidence" value="ECO:0007669"/>
    <property type="project" value="TreeGrafter"/>
</dbReference>
<dbReference type="GO" id="GO:0003954">
    <property type="term" value="F:NADH dehydrogenase activity"/>
    <property type="evidence" value="ECO:0007669"/>
    <property type="project" value="TreeGrafter"/>
</dbReference>
<dbReference type="PRINTS" id="PR01434">
    <property type="entry name" value="NADHDHGNASE5"/>
</dbReference>
<feature type="transmembrane region" description="Helical" evidence="10">
    <location>
        <begin position="152"/>
        <end position="170"/>
    </location>
</feature>
<comment type="function">
    <text evidence="1">Core subunit of the mitochondrial membrane respiratory chain NADH dehydrogenase (Complex I) that is believed to belong to the minimal assembly required for catalysis. Complex I functions in the transfer of electrons from NADH to the respiratory chain. The immediate electron acceptor for the enzyme is believed to be ubiquinone.</text>
</comment>
<proteinExistence type="inferred from homology"/>
<feature type="transmembrane region" description="Helical" evidence="10">
    <location>
        <begin position="289"/>
        <end position="313"/>
    </location>
</feature>
<keyword evidence="6" id="KW-0249">Electron transport</keyword>
<dbReference type="EC" id="7.1.1.2" evidence="3 10"/>
<dbReference type="InterPro" id="IPR001516">
    <property type="entry name" value="Proton_antipo_N"/>
</dbReference>
<keyword evidence="10" id="KW-0813">Transport</keyword>
<keyword evidence="5 10" id="KW-0812">Transmembrane</keyword>
<comment type="catalytic activity">
    <reaction evidence="9 10">
        <text>a ubiquinone + NADH + 5 H(+)(in) = a ubiquinol + NAD(+) + 4 H(+)(out)</text>
        <dbReference type="Rhea" id="RHEA:29091"/>
        <dbReference type="Rhea" id="RHEA-COMP:9565"/>
        <dbReference type="Rhea" id="RHEA-COMP:9566"/>
        <dbReference type="ChEBI" id="CHEBI:15378"/>
        <dbReference type="ChEBI" id="CHEBI:16389"/>
        <dbReference type="ChEBI" id="CHEBI:17976"/>
        <dbReference type="ChEBI" id="CHEBI:57540"/>
        <dbReference type="ChEBI" id="CHEBI:57945"/>
        <dbReference type="EC" id="7.1.1.2"/>
    </reaction>
</comment>
<keyword evidence="8 10" id="KW-0472">Membrane</keyword>
<evidence type="ECO:0000256" key="6">
    <source>
        <dbReference type="ARBA" id="ARBA00022982"/>
    </source>
</evidence>
<evidence type="ECO:0000256" key="2">
    <source>
        <dbReference type="ARBA" id="ARBA00004141"/>
    </source>
</evidence>
<evidence type="ECO:0000259" key="11">
    <source>
        <dbReference type="Pfam" id="PF00361"/>
    </source>
</evidence>
<comment type="function">
    <text evidence="10">Core subunit of the mitochondrial membrane respiratory chain NADH dehydrogenase (Complex I) which catalyzes electron transfer from NADH through the respiratory chain, using ubiquinone as an electron acceptor. Essential for the catalytic activity and assembly of complex I.</text>
</comment>
<dbReference type="Pfam" id="PF00361">
    <property type="entry name" value="Proton_antipo_M"/>
    <property type="match status" value="1"/>
</dbReference>
<feature type="transmembrane region" description="Helical" evidence="10">
    <location>
        <begin position="208"/>
        <end position="227"/>
    </location>
</feature>
<feature type="transmembrane region" description="Helical" evidence="10">
    <location>
        <begin position="366"/>
        <end position="389"/>
    </location>
</feature>
<feature type="transmembrane region" description="Helical" evidence="10">
    <location>
        <begin position="515"/>
        <end position="539"/>
    </location>
</feature>
<protein>
    <recommendedName>
        <fullName evidence="4 10">NADH-ubiquinone oxidoreductase chain 5</fullName>
        <ecNumber evidence="3 10">7.1.1.2</ecNumber>
    </recommendedName>
</protein>
<reference evidence="13" key="1">
    <citation type="submission" date="2018-02" db="EMBL/GenBank/DDBJ databases">
        <title>Resolving the psyllid tree of life: Phylogenomic analysis of the superfamily Psylloidea (Hemiptera).</title>
        <authorList>
            <person name="Percy D.M."/>
            <person name="Sveinsson S."/>
            <person name="Lemmon A.R."/>
            <person name="Lemmon E.M."/>
            <person name="Ouvrard D."/>
            <person name="Burckhardt D."/>
        </authorList>
    </citation>
    <scope>NUCLEOTIDE SEQUENCE</scope>
    <source>
        <strain evidence="13">DP1.ctg068_circ</strain>
    </source>
</reference>
<feature type="transmembrane region" description="Helical" evidence="10">
    <location>
        <begin position="262"/>
        <end position="283"/>
    </location>
</feature>
<geneLocation type="mitochondrion" evidence="13"/>
<accession>A0A344A2H0</accession>
<evidence type="ECO:0000259" key="12">
    <source>
        <dbReference type="Pfam" id="PF00662"/>
    </source>
</evidence>
<keyword evidence="7 10" id="KW-1133">Transmembrane helix</keyword>
<comment type="subcellular location">
    <subcellularLocation>
        <location evidence="2">Membrane</location>
        <topology evidence="2">Multi-pass membrane protein</topology>
    </subcellularLocation>
</comment>
<comment type="similarity">
    <text evidence="10">Belongs to the complex I subunit 5 family.</text>
</comment>
<dbReference type="EMBL" id="MG989229">
    <property type="protein sequence ID" value="AWU48961.1"/>
    <property type="molecule type" value="Genomic_DNA"/>
</dbReference>
<feature type="transmembrane region" description="Helical" evidence="10">
    <location>
        <begin position="53"/>
        <end position="78"/>
    </location>
</feature>
<feature type="transmembrane region" description="Helical" evidence="10">
    <location>
        <begin position="90"/>
        <end position="107"/>
    </location>
</feature>
<sequence>MNLKYMSKFYFLSFTLFLLNLIIMFFVIFYYNLNLVYLLELELWMKNSILLSYIIYIDWMSLMFIYIVLFISFLIFIYSKVYMGNECSRFLWLTFFFIFFMVIMILSPSVLGIILGWDGLGLISYCLVIYYKSKSAFSSGFITASTNRFGDTMLLMTIVWSMMNGMFLFFELKFSSLFFIIACLTKSAQFPFCAWLPSAMAAPTPISALVHSSTLVTAGVYLLIRFYDSFCESWFLLFLIFVSFITIMVAGLTALKEYDLKRIVALSTLGQLGFMCLILSLGYPNIAYFHLLIHAIFKALLFMCAGSIIHGNLGIQDLRKMGNLYLDLFTKSCMNIALFNLMGMPFTSGFYSKDVLLELVYCSYPGVSLGLMMLIMALITVSYSIRLLIKLSSSWGWILFTGGSMKLSLSILVLTVLNLLLGTFLNWMIQEIDLVLMSLLFKMMPLLMIVTGIFWQGVLFKMINFDMFLFNMLYMISLTQLISLFVKFFMVIMKIMDQGWFESFLYNLKNSSLNLNFYMINLYVYKYFYSIMFFMFSFII</sequence>
<feature type="transmembrane region" description="Helical" evidence="10">
    <location>
        <begin position="233"/>
        <end position="255"/>
    </location>
</feature>
<dbReference type="InterPro" id="IPR001750">
    <property type="entry name" value="ND/Mrp_TM"/>
</dbReference>
<feature type="transmembrane region" description="Helical" evidence="10">
    <location>
        <begin position="409"/>
        <end position="429"/>
    </location>
</feature>
<keyword evidence="10 13" id="KW-0496">Mitochondrion</keyword>
<dbReference type="PANTHER" id="PTHR42829:SF2">
    <property type="entry name" value="NADH-UBIQUINONE OXIDOREDUCTASE CHAIN 5"/>
    <property type="match status" value="1"/>
</dbReference>
<gene>
    <name evidence="13" type="primary">nad5</name>
</gene>
<dbReference type="GO" id="GO:0008137">
    <property type="term" value="F:NADH dehydrogenase (ubiquinone) activity"/>
    <property type="evidence" value="ECO:0007669"/>
    <property type="project" value="UniProtKB-EC"/>
</dbReference>
<evidence type="ECO:0000256" key="7">
    <source>
        <dbReference type="ARBA" id="ARBA00022989"/>
    </source>
</evidence>
<name>A0A344A2H0_9HEMI</name>
<evidence type="ECO:0000256" key="10">
    <source>
        <dbReference type="RuleBase" id="RU003404"/>
    </source>
</evidence>
<evidence type="ECO:0000256" key="1">
    <source>
        <dbReference type="ARBA" id="ARBA00003257"/>
    </source>
</evidence>
<evidence type="ECO:0000256" key="3">
    <source>
        <dbReference type="ARBA" id="ARBA00012944"/>
    </source>
</evidence>
<evidence type="ECO:0000313" key="13">
    <source>
        <dbReference type="EMBL" id="AWU48961.1"/>
    </source>
</evidence>
<dbReference type="AlphaFoldDB" id="A0A344A2H0"/>
<keyword evidence="10" id="KW-0830">Ubiquinone</keyword>
<organism evidence="13">
    <name type="scientific">Leptynoptera sulfurea</name>
    <dbReference type="NCBI Taxonomy" id="1950150"/>
    <lineage>
        <taxon>Eukaryota</taxon>
        <taxon>Metazoa</taxon>
        <taxon>Ecdysozoa</taxon>
        <taxon>Arthropoda</taxon>
        <taxon>Hexapoda</taxon>
        <taxon>Insecta</taxon>
        <taxon>Pterygota</taxon>
        <taxon>Neoptera</taxon>
        <taxon>Paraneoptera</taxon>
        <taxon>Hemiptera</taxon>
        <taxon>Sternorrhyncha</taxon>
        <taxon>Psylloidea</taxon>
        <taxon>Triozidae</taxon>
        <taxon>Leptynoptera</taxon>
    </lineage>
</organism>
<dbReference type="GO" id="GO:0016020">
    <property type="term" value="C:membrane"/>
    <property type="evidence" value="ECO:0007669"/>
    <property type="project" value="UniProtKB-SubCell"/>
</dbReference>
<evidence type="ECO:0000256" key="9">
    <source>
        <dbReference type="ARBA" id="ARBA00049551"/>
    </source>
</evidence>
<feature type="domain" description="NADH:quinone oxidoreductase/Mrp antiporter transmembrane" evidence="11">
    <location>
        <begin position="107"/>
        <end position="371"/>
    </location>
</feature>
<dbReference type="PANTHER" id="PTHR42829">
    <property type="entry name" value="NADH-UBIQUINONE OXIDOREDUCTASE CHAIN 5"/>
    <property type="match status" value="1"/>
</dbReference>
<feature type="transmembrane region" description="Helical" evidence="10">
    <location>
        <begin position="435"/>
        <end position="460"/>
    </location>
</feature>
<evidence type="ECO:0000256" key="8">
    <source>
        <dbReference type="ARBA" id="ARBA00023136"/>
    </source>
</evidence>
<dbReference type="InterPro" id="IPR003945">
    <property type="entry name" value="NU5C-like"/>
</dbReference>